<gene>
    <name evidence="1" type="ORF">AWB82_03326</name>
</gene>
<accession>A0A158AZZ3</accession>
<keyword evidence="2" id="KW-1185">Reference proteome</keyword>
<reference evidence="1" key="1">
    <citation type="submission" date="2016-01" db="EMBL/GenBank/DDBJ databases">
        <authorList>
            <person name="Peeters C."/>
        </authorList>
    </citation>
    <scope>NUCLEOTIDE SEQUENCE [LARGE SCALE GENOMIC DNA]</scope>
    <source>
        <strain evidence="1">LMG 29325</strain>
    </source>
</reference>
<name>A0A158AZZ3_9BURK</name>
<organism evidence="1 2">
    <name type="scientific">Caballeronia glebae</name>
    <dbReference type="NCBI Taxonomy" id="1777143"/>
    <lineage>
        <taxon>Bacteria</taxon>
        <taxon>Pseudomonadati</taxon>
        <taxon>Pseudomonadota</taxon>
        <taxon>Betaproteobacteria</taxon>
        <taxon>Burkholderiales</taxon>
        <taxon>Burkholderiaceae</taxon>
        <taxon>Caballeronia</taxon>
    </lineage>
</organism>
<comment type="caution">
    <text evidence="1">The sequence shown here is derived from an EMBL/GenBank/DDBJ whole genome shotgun (WGS) entry which is preliminary data.</text>
</comment>
<dbReference type="STRING" id="1777143.AWB82_03326"/>
<dbReference type="EMBL" id="FCOJ02000021">
    <property type="protein sequence ID" value="SAK63551.1"/>
    <property type="molecule type" value="Genomic_DNA"/>
</dbReference>
<evidence type="ECO:0000313" key="2">
    <source>
        <dbReference type="Proteomes" id="UP000054596"/>
    </source>
</evidence>
<protein>
    <recommendedName>
        <fullName evidence="3">Pilin accessory protein (PilO)</fullName>
    </recommendedName>
</protein>
<dbReference type="RefSeq" id="WP_235023326.1">
    <property type="nucleotide sequence ID" value="NZ_FCOJ02000021.1"/>
</dbReference>
<sequence length="428" mass="46883">MPLHFESIPGEKGAKLVFGLDWRAYSAKGARAERRHYVEESGATHYTEYKANDETIVGFCELEPSQRKGGKLYSAAARIASLERVRRRPAVLVLIQNDERVHLVLVQRGAVSLDQEVALNALADKRDEIEDGCAKAGLELATLGYGAQLHAVDESFDLRELLVAPKVGLIKKVPVAVPTTVPLLVILAAVFFGGKQLIEMLNPPPPPPAPPPTFMQEYQSAVMRTLAAPAPLANQLAPKLLASFGAQETNVAGWQFQRASCTISGPCIATYKRQGGTFKEFDARVPESLRPVVFNPDGWHLTARGPEVTVAERVALAQQATWPTQQALIKTLQTDPQKLSTKPDTLDSHGYVVDIKPAERLIARQPTADEVQGPLVQRGTWQIDGYKWQSALLARLPDNMALDTLDVELKDDGTGVHFTAKGKYYVLN</sequence>
<proteinExistence type="predicted"/>
<dbReference type="Proteomes" id="UP000054596">
    <property type="component" value="Unassembled WGS sequence"/>
</dbReference>
<evidence type="ECO:0000313" key="1">
    <source>
        <dbReference type="EMBL" id="SAK63551.1"/>
    </source>
</evidence>
<dbReference type="AlphaFoldDB" id="A0A158AZZ3"/>
<evidence type="ECO:0008006" key="3">
    <source>
        <dbReference type="Google" id="ProtNLM"/>
    </source>
</evidence>